<gene>
    <name evidence="2" type="ORF">HJG60_007819</name>
</gene>
<evidence type="ECO:0000313" key="3">
    <source>
        <dbReference type="Proteomes" id="UP000664940"/>
    </source>
</evidence>
<reference evidence="2 3" key="1">
    <citation type="journal article" date="2020" name="Nature">
        <title>Six reference-quality genomes reveal evolution of bat adaptations.</title>
        <authorList>
            <person name="Jebb D."/>
            <person name="Huang Z."/>
            <person name="Pippel M."/>
            <person name="Hughes G.M."/>
            <person name="Lavrichenko K."/>
            <person name="Devanna P."/>
            <person name="Winkler S."/>
            <person name="Jermiin L.S."/>
            <person name="Skirmuntt E.C."/>
            <person name="Katzourakis A."/>
            <person name="Burkitt-Gray L."/>
            <person name="Ray D.A."/>
            <person name="Sullivan K.A.M."/>
            <person name="Roscito J.G."/>
            <person name="Kirilenko B.M."/>
            <person name="Davalos L.M."/>
            <person name="Corthals A.P."/>
            <person name="Power M.L."/>
            <person name="Jones G."/>
            <person name="Ransome R.D."/>
            <person name="Dechmann D.K.N."/>
            <person name="Locatelli A.G."/>
            <person name="Puechmaille S.J."/>
            <person name="Fedrigo O."/>
            <person name="Jarvis E.D."/>
            <person name="Hiller M."/>
            <person name="Vernes S.C."/>
            <person name="Myers E.W."/>
            <person name="Teeling E.C."/>
        </authorList>
    </citation>
    <scope>NUCLEOTIDE SEQUENCE [LARGE SCALE GENOMIC DNA]</scope>
    <source>
        <strain evidence="2">Bat1K_MPI-CBG_1</strain>
    </source>
</reference>
<accession>A0A834BN91</accession>
<dbReference type="Proteomes" id="UP000664940">
    <property type="component" value="Unassembled WGS sequence"/>
</dbReference>
<organism evidence="2 3">
    <name type="scientific">Phyllostomus discolor</name>
    <name type="common">pale spear-nosed bat</name>
    <dbReference type="NCBI Taxonomy" id="89673"/>
    <lineage>
        <taxon>Eukaryota</taxon>
        <taxon>Metazoa</taxon>
        <taxon>Chordata</taxon>
        <taxon>Craniata</taxon>
        <taxon>Vertebrata</taxon>
        <taxon>Euteleostomi</taxon>
        <taxon>Mammalia</taxon>
        <taxon>Eutheria</taxon>
        <taxon>Laurasiatheria</taxon>
        <taxon>Chiroptera</taxon>
        <taxon>Yangochiroptera</taxon>
        <taxon>Phyllostomidae</taxon>
        <taxon>Phyllostominae</taxon>
        <taxon>Phyllostomus</taxon>
    </lineage>
</organism>
<evidence type="ECO:0000313" key="2">
    <source>
        <dbReference type="EMBL" id="KAF6130846.1"/>
    </source>
</evidence>
<protein>
    <submittedName>
        <fullName evidence="2">Uncharacterized protein</fullName>
    </submittedName>
</protein>
<sequence length="134" mass="14776">MYVAPDVYEQPSKSPHLSGSHPCLTEQPVVGVATEWQFGVSDFLEAFPESCFFRDWNPPSSWKNLWEGVCWPLGYGSWYGCPHKTLFPQTMLAQGHGETPPRAGGPDLVNTLSCFAVPELGPQPLTPHKEGDTS</sequence>
<dbReference type="AlphaFoldDB" id="A0A834BN91"/>
<proteinExistence type="predicted"/>
<dbReference type="EMBL" id="JABVXQ010000001">
    <property type="protein sequence ID" value="KAF6130846.1"/>
    <property type="molecule type" value="Genomic_DNA"/>
</dbReference>
<evidence type="ECO:0000256" key="1">
    <source>
        <dbReference type="SAM" id="MobiDB-lite"/>
    </source>
</evidence>
<comment type="caution">
    <text evidence="2">The sequence shown here is derived from an EMBL/GenBank/DDBJ whole genome shotgun (WGS) entry which is preliminary data.</text>
</comment>
<name>A0A834BN91_9CHIR</name>
<feature type="region of interest" description="Disordered" evidence="1">
    <location>
        <begin position="1"/>
        <end position="20"/>
    </location>
</feature>